<protein>
    <recommendedName>
        <fullName evidence="11">Probable nicotinate-nucleotide pyrophosphorylase [carboxylating]</fullName>
        <ecNumber evidence="5">2.4.2.19</ecNumber>
    </recommendedName>
    <alternativeName>
        <fullName evidence="9">Quinolinate phosphoribosyltransferase [decarboxylating]</fullName>
    </alternativeName>
</protein>
<dbReference type="GO" id="GO:0005737">
    <property type="term" value="C:cytoplasm"/>
    <property type="evidence" value="ECO:0007669"/>
    <property type="project" value="TreeGrafter"/>
</dbReference>
<evidence type="ECO:0000259" key="12">
    <source>
        <dbReference type="Pfam" id="PF01729"/>
    </source>
</evidence>
<accession>A0A381QM90</accession>
<comment type="pathway">
    <text evidence="2">Cofactor biosynthesis; NAD(+) biosynthesis; nicotinate D-ribonucleotide from quinolinate: step 1/1.</text>
</comment>
<keyword evidence="8" id="KW-0808">Transferase</keyword>
<keyword evidence="7" id="KW-0328">Glycosyltransferase</keyword>
<proteinExistence type="inferred from homology"/>
<dbReference type="Pfam" id="PF02749">
    <property type="entry name" value="QRPTase_N"/>
    <property type="match status" value="1"/>
</dbReference>
<dbReference type="Pfam" id="PF01729">
    <property type="entry name" value="QRPTase_C"/>
    <property type="match status" value="1"/>
</dbReference>
<dbReference type="EMBL" id="UINC01001427">
    <property type="protein sequence ID" value="SUZ80465.1"/>
    <property type="molecule type" value="Genomic_DNA"/>
</dbReference>
<dbReference type="AlphaFoldDB" id="A0A381QM90"/>
<evidence type="ECO:0000256" key="5">
    <source>
        <dbReference type="ARBA" id="ARBA00011944"/>
    </source>
</evidence>
<evidence type="ECO:0000256" key="8">
    <source>
        <dbReference type="ARBA" id="ARBA00022679"/>
    </source>
</evidence>
<dbReference type="InterPro" id="IPR004393">
    <property type="entry name" value="NadC"/>
</dbReference>
<evidence type="ECO:0000256" key="1">
    <source>
        <dbReference type="ARBA" id="ARBA00003237"/>
    </source>
</evidence>
<gene>
    <name evidence="14" type="ORF">METZ01_LOCUS33319</name>
</gene>
<organism evidence="14">
    <name type="scientific">marine metagenome</name>
    <dbReference type="NCBI Taxonomy" id="408172"/>
    <lineage>
        <taxon>unclassified sequences</taxon>
        <taxon>metagenomes</taxon>
        <taxon>ecological metagenomes</taxon>
    </lineage>
</organism>
<name>A0A381QM90_9ZZZZ</name>
<comment type="catalytic activity">
    <reaction evidence="10">
        <text>nicotinate beta-D-ribonucleotide + CO2 + diphosphate = quinolinate + 5-phospho-alpha-D-ribose 1-diphosphate + 2 H(+)</text>
        <dbReference type="Rhea" id="RHEA:12733"/>
        <dbReference type="ChEBI" id="CHEBI:15378"/>
        <dbReference type="ChEBI" id="CHEBI:16526"/>
        <dbReference type="ChEBI" id="CHEBI:29959"/>
        <dbReference type="ChEBI" id="CHEBI:33019"/>
        <dbReference type="ChEBI" id="CHEBI:57502"/>
        <dbReference type="ChEBI" id="CHEBI:58017"/>
        <dbReference type="EC" id="2.4.2.19"/>
    </reaction>
</comment>
<evidence type="ECO:0000256" key="3">
    <source>
        <dbReference type="ARBA" id="ARBA00009400"/>
    </source>
</evidence>
<evidence type="ECO:0000256" key="4">
    <source>
        <dbReference type="ARBA" id="ARBA00011218"/>
    </source>
</evidence>
<evidence type="ECO:0000256" key="6">
    <source>
        <dbReference type="ARBA" id="ARBA00022642"/>
    </source>
</evidence>
<feature type="domain" description="Quinolinate phosphoribosyl transferase N-terminal" evidence="13">
    <location>
        <begin position="27"/>
        <end position="111"/>
    </location>
</feature>
<dbReference type="Gene3D" id="3.90.1170.20">
    <property type="entry name" value="Quinolinate phosphoribosyl transferase, N-terminal domain"/>
    <property type="match status" value="1"/>
</dbReference>
<reference evidence="14" key="1">
    <citation type="submission" date="2018-05" db="EMBL/GenBank/DDBJ databases">
        <authorList>
            <person name="Lanie J.A."/>
            <person name="Ng W.-L."/>
            <person name="Kazmierczak K.M."/>
            <person name="Andrzejewski T.M."/>
            <person name="Davidsen T.M."/>
            <person name="Wayne K.J."/>
            <person name="Tettelin H."/>
            <person name="Glass J.I."/>
            <person name="Rusch D."/>
            <person name="Podicherti R."/>
            <person name="Tsui H.-C.T."/>
            <person name="Winkler M.E."/>
        </authorList>
    </citation>
    <scope>NUCLEOTIDE SEQUENCE</scope>
</reference>
<dbReference type="InterPro" id="IPR027277">
    <property type="entry name" value="NadC/ModD"/>
</dbReference>
<evidence type="ECO:0000256" key="9">
    <source>
        <dbReference type="ARBA" id="ARBA00033102"/>
    </source>
</evidence>
<dbReference type="FunFam" id="3.20.20.70:FF:000030">
    <property type="entry name" value="Nicotinate-nucleotide pyrophosphorylase, carboxylating"/>
    <property type="match status" value="1"/>
</dbReference>
<comment type="function">
    <text evidence="1">Involved in the catabolism of quinolinic acid (QA).</text>
</comment>
<dbReference type="Gene3D" id="3.20.20.70">
    <property type="entry name" value="Aldolase class I"/>
    <property type="match status" value="1"/>
</dbReference>
<dbReference type="CDD" id="cd01572">
    <property type="entry name" value="QPRTase"/>
    <property type="match status" value="1"/>
</dbReference>
<evidence type="ECO:0000256" key="10">
    <source>
        <dbReference type="ARBA" id="ARBA00047445"/>
    </source>
</evidence>
<dbReference type="GO" id="GO:0034213">
    <property type="term" value="P:quinolinate catabolic process"/>
    <property type="evidence" value="ECO:0007669"/>
    <property type="project" value="TreeGrafter"/>
</dbReference>
<comment type="subunit">
    <text evidence="4">Hexamer formed by 3 homodimers.</text>
</comment>
<feature type="domain" description="Quinolinate phosphoribosyl transferase C-terminal" evidence="12">
    <location>
        <begin position="114"/>
        <end position="280"/>
    </location>
</feature>
<dbReference type="SUPFAM" id="SSF51690">
    <property type="entry name" value="Nicotinate/Quinolinate PRTase C-terminal domain-like"/>
    <property type="match status" value="1"/>
</dbReference>
<dbReference type="GO" id="GO:0004514">
    <property type="term" value="F:nicotinate-nucleotide diphosphorylase (carboxylating) activity"/>
    <property type="evidence" value="ECO:0007669"/>
    <property type="project" value="UniProtKB-EC"/>
</dbReference>
<dbReference type="PANTHER" id="PTHR32179:SF3">
    <property type="entry name" value="NICOTINATE-NUCLEOTIDE PYROPHOSPHORYLASE [CARBOXYLATING]"/>
    <property type="match status" value="1"/>
</dbReference>
<dbReference type="InterPro" id="IPR036068">
    <property type="entry name" value="Nicotinate_pribotase-like_C"/>
</dbReference>
<comment type="similarity">
    <text evidence="3">Belongs to the NadC/ModD family.</text>
</comment>
<evidence type="ECO:0000256" key="2">
    <source>
        <dbReference type="ARBA" id="ARBA00004893"/>
    </source>
</evidence>
<keyword evidence="6" id="KW-0662">Pyridine nucleotide biosynthesis</keyword>
<dbReference type="PIRSF" id="PIRSF006250">
    <property type="entry name" value="NadC_ModD"/>
    <property type="match status" value="1"/>
</dbReference>
<dbReference type="InterPro" id="IPR037128">
    <property type="entry name" value="Quinolinate_PRibosylTase_N_sf"/>
</dbReference>
<dbReference type="UniPathway" id="UPA00253">
    <property type="reaction ID" value="UER00331"/>
</dbReference>
<evidence type="ECO:0000256" key="11">
    <source>
        <dbReference type="ARBA" id="ARBA00069173"/>
    </source>
</evidence>
<evidence type="ECO:0000259" key="13">
    <source>
        <dbReference type="Pfam" id="PF02749"/>
    </source>
</evidence>
<sequence>MQIDERLKANINIVVKQALDEDIGEQDITSSLIEKSSTTKASILTRQKMILAGKPWAEEVYKQLDSRIKMNWKICDGQESAANSVICEIEGPAHPILSGERTALNFLQTLSATASTTAKFVEILAGSSTKLLDTRKTIPGLRWAQKYAVRCGGALNHRFGLFDAILIKENHISIENNFSRIIKNARKNYPTMPIEIEVETLEDMQKALKVKSEYILLDNFPYDLLVKAVAINKLEGNPPAKLEASGGFSINDVKKIASIGLDYISVGALTKNINSIDISMLFKSNRLIEK</sequence>
<dbReference type="PANTHER" id="PTHR32179">
    <property type="entry name" value="NICOTINATE-NUCLEOTIDE PYROPHOSPHORYLASE [CARBOXYLATING]"/>
    <property type="match status" value="1"/>
</dbReference>
<dbReference type="GO" id="GO:0009435">
    <property type="term" value="P:NAD+ biosynthetic process"/>
    <property type="evidence" value="ECO:0007669"/>
    <property type="project" value="UniProtKB-UniPathway"/>
</dbReference>
<dbReference type="FunFam" id="3.90.1170.20:FF:000001">
    <property type="entry name" value="Nicotinate-nucleotide diphosphorylase (Carboxylating)"/>
    <property type="match status" value="1"/>
</dbReference>
<dbReference type="SUPFAM" id="SSF54675">
    <property type="entry name" value="Nicotinate/Quinolinate PRTase N-terminal domain-like"/>
    <property type="match status" value="1"/>
</dbReference>
<evidence type="ECO:0000313" key="14">
    <source>
        <dbReference type="EMBL" id="SUZ80465.1"/>
    </source>
</evidence>
<evidence type="ECO:0000256" key="7">
    <source>
        <dbReference type="ARBA" id="ARBA00022676"/>
    </source>
</evidence>
<dbReference type="InterPro" id="IPR022412">
    <property type="entry name" value="Quinolinate_PRibosylTrfase_N"/>
</dbReference>
<dbReference type="EC" id="2.4.2.19" evidence="5"/>
<dbReference type="InterPro" id="IPR002638">
    <property type="entry name" value="Quinolinate_PRibosylTrfase_C"/>
</dbReference>
<dbReference type="InterPro" id="IPR013785">
    <property type="entry name" value="Aldolase_TIM"/>
</dbReference>
<dbReference type="NCBIfam" id="TIGR00078">
    <property type="entry name" value="nadC"/>
    <property type="match status" value="1"/>
</dbReference>